<organism evidence="2 3">
    <name type="scientific">Perkinsus olseni</name>
    <name type="common">Perkinsus atlanticus</name>
    <dbReference type="NCBI Taxonomy" id="32597"/>
    <lineage>
        <taxon>Eukaryota</taxon>
        <taxon>Sar</taxon>
        <taxon>Alveolata</taxon>
        <taxon>Perkinsozoa</taxon>
        <taxon>Perkinsea</taxon>
        <taxon>Perkinsida</taxon>
        <taxon>Perkinsidae</taxon>
        <taxon>Perkinsus</taxon>
    </lineage>
</organism>
<reference evidence="2 3" key="1">
    <citation type="submission" date="2020-04" db="EMBL/GenBank/DDBJ databases">
        <title>Perkinsus olseni comparative genomics.</title>
        <authorList>
            <person name="Bogema D.R."/>
        </authorList>
    </citation>
    <scope>NUCLEOTIDE SEQUENCE [LARGE SCALE GENOMIC DNA]</scope>
    <source>
        <strain evidence="2 3">ATCC PRA-207</strain>
    </source>
</reference>
<name>A0A7J6RZR8_PEROL</name>
<dbReference type="Proteomes" id="UP000553632">
    <property type="component" value="Unassembled WGS sequence"/>
</dbReference>
<evidence type="ECO:0000313" key="3">
    <source>
        <dbReference type="Proteomes" id="UP000553632"/>
    </source>
</evidence>
<evidence type="ECO:0000313" key="2">
    <source>
        <dbReference type="EMBL" id="KAF4725270.1"/>
    </source>
</evidence>
<feature type="region of interest" description="Disordered" evidence="1">
    <location>
        <begin position="76"/>
        <end position="158"/>
    </location>
</feature>
<dbReference type="AlphaFoldDB" id="A0A7J6RZR8"/>
<keyword evidence="3" id="KW-1185">Reference proteome</keyword>
<proteinExistence type="predicted"/>
<feature type="non-terminal residue" evidence="2">
    <location>
        <position position="1"/>
    </location>
</feature>
<accession>A0A7J6RZR8</accession>
<protein>
    <submittedName>
        <fullName evidence="2">Uncharacterized protein</fullName>
    </submittedName>
</protein>
<dbReference type="EMBL" id="JABANO010022375">
    <property type="protein sequence ID" value="KAF4725270.1"/>
    <property type="molecule type" value="Genomic_DNA"/>
</dbReference>
<gene>
    <name evidence="2" type="ORF">FOZ63_019817</name>
</gene>
<evidence type="ECO:0000256" key="1">
    <source>
        <dbReference type="SAM" id="MobiDB-lite"/>
    </source>
</evidence>
<comment type="caution">
    <text evidence="2">The sequence shown here is derived from an EMBL/GenBank/DDBJ whole genome shotgun (WGS) entry which is preliminary data.</text>
</comment>
<sequence length="158" mass="17631">MRKVEVALKRYVDRKGLWWDWNYGKKSKLETGGGYVRVDLDSQLRQVCMCTLASFKEVLYHARRYVEVDETQTIEVDDEEEQLPGGGAVGEPAEASPAIEVEMEEPTPLKVAARSSPSVDRLSSKLGGSGSGGKKWKGGNKDWRNWKRAGNEPAWKSG</sequence>